<keyword evidence="3" id="KW-1185">Reference proteome</keyword>
<feature type="region of interest" description="Disordered" evidence="1">
    <location>
        <begin position="165"/>
        <end position="196"/>
    </location>
</feature>
<proteinExistence type="predicted"/>
<accession>A0A5P1R881</accession>
<reference evidence="2 3" key="1">
    <citation type="journal article" date="2019" name="Biochem. Eng. J.">
        <title>Metabolic engineering of the marine bacteria Neptunomonas concharum for the production of acetoin and meso-2,3-butanediol from acetate.</title>
        <authorList>
            <person name="Li W."/>
            <person name="Pu N."/>
            <person name="Liu C.-X."/>
            <person name="Yuan Q.-P."/>
            <person name="Li Z.-J."/>
        </authorList>
    </citation>
    <scope>NUCLEOTIDE SEQUENCE [LARGE SCALE GENOMIC DNA]</scope>
    <source>
        <strain evidence="2 3">JCM17730</strain>
    </source>
</reference>
<gene>
    <name evidence="2" type="ORF">F0U83_03510</name>
</gene>
<dbReference type="Proteomes" id="UP000324760">
    <property type="component" value="Chromosome"/>
</dbReference>
<organism evidence="2 3">
    <name type="scientific">Neptunomonas concharum</name>
    <dbReference type="NCBI Taxonomy" id="1031538"/>
    <lineage>
        <taxon>Bacteria</taxon>
        <taxon>Pseudomonadati</taxon>
        <taxon>Pseudomonadota</taxon>
        <taxon>Gammaproteobacteria</taxon>
        <taxon>Oceanospirillales</taxon>
        <taxon>Oceanospirillaceae</taxon>
        <taxon>Neptunomonas</taxon>
    </lineage>
</organism>
<dbReference type="EMBL" id="CP043869">
    <property type="protein sequence ID" value="QEQ95844.1"/>
    <property type="molecule type" value="Genomic_DNA"/>
</dbReference>
<dbReference type="AlphaFoldDB" id="A0A5P1R881"/>
<evidence type="ECO:0000313" key="2">
    <source>
        <dbReference type="EMBL" id="QEQ95844.1"/>
    </source>
</evidence>
<name>A0A5P1R881_9GAMM</name>
<sequence>MKSNALSLMVRLIVVFALLVFVVAAYGAYKMMNLALPQAYPLASDLTSPLQVDADMVKAISSDDFVSRPLFWEERRMVEGVASEVPKPVNNLRDPFREFKLLGVYLYGDQAGVIANINGIKQRIRIEEEYEGWQLAFMSPDSAVFTKGDEDKVVPLEHASIVTAPPASAGRTLVTPKAASGVNEKPPLTTEQSSKK</sequence>
<dbReference type="OrthoDB" id="5726584at2"/>
<evidence type="ECO:0000256" key="1">
    <source>
        <dbReference type="SAM" id="MobiDB-lite"/>
    </source>
</evidence>
<evidence type="ECO:0000313" key="3">
    <source>
        <dbReference type="Proteomes" id="UP000324760"/>
    </source>
</evidence>
<dbReference type="KEGG" id="ncu:F0U83_03510"/>
<evidence type="ECO:0008006" key="4">
    <source>
        <dbReference type="Google" id="ProtNLM"/>
    </source>
</evidence>
<dbReference type="RefSeq" id="WP_138986548.1">
    <property type="nucleotide sequence ID" value="NZ_CP043869.1"/>
</dbReference>
<protein>
    <recommendedName>
        <fullName evidence="4">Type II secretion system protein GspC N-terminal domain-containing protein</fullName>
    </recommendedName>
</protein>